<dbReference type="InterPro" id="IPR013785">
    <property type="entry name" value="Aldolase_TIM"/>
</dbReference>
<dbReference type="EMBL" id="BART01017697">
    <property type="protein sequence ID" value="GAG80800.1"/>
    <property type="molecule type" value="Genomic_DNA"/>
</dbReference>
<protein>
    <submittedName>
        <fullName evidence="1">Uncharacterized protein</fullName>
    </submittedName>
</protein>
<comment type="caution">
    <text evidence="1">The sequence shown here is derived from an EMBL/GenBank/DDBJ whole genome shotgun (WGS) entry which is preliminary data.</text>
</comment>
<dbReference type="AlphaFoldDB" id="X1ADZ4"/>
<accession>X1ADZ4</accession>
<feature type="non-terminal residue" evidence="1">
    <location>
        <position position="1"/>
    </location>
</feature>
<dbReference type="Gene3D" id="3.20.20.70">
    <property type="entry name" value="Aldolase class I"/>
    <property type="match status" value="1"/>
</dbReference>
<sequence length="34" mass="3834">IFQSDKPVGMIKAVREIVHNNASVDDAFEIYRNG</sequence>
<reference evidence="1" key="1">
    <citation type="journal article" date="2014" name="Front. Microbiol.">
        <title>High frequency of phylogenetically diverse reductive dehalogenase-homologous genes in deep subseafloor sedimentary metagenomes.</title>
        <authorList>
            <person name="Kawai M."/>
            <person name="Futagami T."/>
            <person name="Toyoda A."/>
            <person name="Takaki Y."/>
            <person name="Nishi S."/>
            <person name="Hori S."/>
            <person name="Arai W."/>
            <person name="Tsubouchi T."/>
            <person name="Morono Y."/>
            <person name="Uchiyama I."/>
            <person name="Ito T."/>
            <person name="Fujiyama A."/>
            <person name="Inagaki F."/>
            <person name="Takami H."/>
        </authorList>
    </citation>
    <scope>NUCLEOTIDE SEQUENCE</scope>
    <source>
        <strain evidence="1">Expedition CK06-06</strain>
    </source>
</reference>
<name>X1ADZ4_9ZZZZ</name>
<proteinExistence type="predicted"/>
<evidence type="ECO:0000313" key="1">
    <source>
        <dbReference type="EMBL" id="GAG80800.1"/>
    </source>
</evidence>
<organism evidence="1">
    <name type="scientific">marine sediment metagenome</name>
    <dbReference type="NCBI Taxonomy" id="412755"/>
    <lineage>
        <taxon>unclassified sequences</taxon>
        <taxon>metagenomes</taxon>
        <taxon>ecological metagenomes</taxon>
    </lineage>
</organism>
<gene>
    <name evidence="1" type="ORF">S01H4_33591</name>
</gene>